<proteinExistence type="predicted"/>
<dbReference type="InterPro" id="IPR050951">
    <property type="entry name" value="Retrovirus_Pol_polyprotein"/>
</dbReference>
<dbReference type="InterPro" id="IPR000477">
    <property type="entry name" value="RT_dom"/>
</dbReference>
<reference evidence="6" key="1">
    <citation type="submission" date="2025-08" db="UniProtKB">
        <authorList>
            <consortium name="RefSeq"/>
        </authorList>
    </citation>
    <scope>IDENTIFICATION</scope>
    <source>
        <tissue evidence="6">Adult</tissue>
    </source>
</reference>
<evidence type="ECO:0000256" key="1">
    <source>
        <dbReference type="ARBA" id="ARBA00012493"/>
    </source>
</evidence>
<dbReference type="Gene3D" id="1.10.340.70">
    <property type="match status" value="1"/>
</dbReference>
<evidence type="ECO:0000313" key="5">
    <source>
        <dbReference type="Proteomes" id="UP001652620"/>
    </source>
</evidence>
<dbReference type="PANTHER" id="PTHR37984:SF5">
    <property type="entry name" value="PROTEIN NYNRIN-LIKE"/>
    <property type="match status" value="1"/>
</dbReference>
<dbReference type="InterPro" id="IPR041588">
    <property type="entry name" value="Integrase_H2C2"/>
</dbReference>
<dbReference type="GeneID" id="125778460"/>
<dbReference type="Gene3D" id="3.30.420.10">
    <property type="entry name" value="Ribonuclease H-like superfamily/Ribonuclease H"/>
    <property type="match status" value="1"/>
</dbReference>
<evidence type="ECO:0000259" key="3">
    <source>
        <dbReference type="PROSITE" id="PS50878"/>
    </source>
</evidence>
<evidence type="ECO:0000313" key="6">
    <source>
        <dbReference type="RefSeq" id="XP_049312212.1"/>
    </source>
</evidence>
<dbReference type="RefSeq" id="XP_049312212.1">
    <property type="nucleotide sequence ID" value="XM_049456255.1"/>
</dbReference>
<dbReference type="CDD" id="cd09274">
    <property type="entry name" value="RNase_HI_RT_Ty3"/>
    <property type="match status" value="1"/>
</dbReference>
<sequence>MDVNHQIVTDCRPIAEPLRRYSGEKLNVIKSEFNELLQLGIIRTSSSPWASPVHLVKKKTGEWRACGDYRSLNAHTQPDSYPIPHLDSIVDCLHGKAVFSKIDIKKAYYNIRMCEKDIAKTAVRTPIGLFEFVVMPFGLKNATQTFQRYIDITFRNMDFVFCYLDDILIFSENEEEHHKHVQLVLQKLKEAKLCVNLSKCEFCVSELNFLGYHISAEGIQPPKERVEAICQYPKPNTIVELRRFLGMVNFYRKHIPNAAQIQAPLHNLFKDSKKNDKRKIDWDAELEKAFSDCRASLATQTLLNFPVPNAPFALTTDASETAAGAHLEQQVNGEWKPIAFFSTKLKNAQKNYSAYDRELLAIYLAIKHFRPILDGRKFVIRTDHKPLTYAFRQKADKASPRQKLKLPSGNTIYCDTSNAMVRPYVPVKLRNKIFQHIHNFSHPGTRSTLKQIRSKYIWLSMNKDVKEMVRSCISCQRSKIQKHNHLAPKPFKQTDQRFDHVHLDIIILPEHEGYRYCLTMIDRFTRWPELVPLKDISANTITTSFYSAWISRFGSPKTITTDQGSQFESAIFQALTKMVGAHKIRTSAYHPASNGMIERWHRTLKASLMCNRQTPWPLLLPTVMLGLRCSHKEDIGASPAEMLYGTNLRLPGEFFDSGDGSYNPQEFISKFREYIQQLKPSSPVYHNSTRFFINKNLHDCSHVFIRSDHVRKPLEPPYSGPFEVVERISDRLYAIKINNAIHNISVERLKPAFIPRSDELPDTPLRTYRKRNVTFADNSKT</sequence>
<dbReference type="PANTHER" id="PTHR37984">
    <property type="entry name" value="PROTEIN CBG26694"/>
    <property type="match status" value="1"/>
</dbReference>
<dbReference type="SUPFAM" id="SSF53098">
    <property type="entry name" value="Ribonuclease H-like"/>
    <property type="match status" value="1"/>
</dbReference>
<keyword evidence="5" id="KW-1185">Reference proteome</keyword>
<dbReference type="InterPro" id="IPR036397">
    <property type="entry name" value="RNaseH_sf"/>
</dbReference>
<keyword evidence="2" id="KW-0511">Multifunctional enzyme</keyword>
<dbReference type="InterPro" id="IPR001584">
    <property type="entry name" value="Integrase_cat-core"/>
</dbReference>
<feature type="domain" description="Integrase catalytic" evidence="4">
    <location>
        <begin position="486"/>
        <end position="672"/>
    </location>
</feature>
<dbReference type="InterPro" id="IPR012337">
    <property type="entry name" value="RNaseH-like_sf"/>
</dbReference>
<dbReference type="PROSITE" id="PS50994">
    <property type="entry name" value="INTEGRASE"/>
    <property type="match status" value="1"/>
</dbReference>
<dbReference type="InterPro" id="IPR041577">
    <property type="entry name" value="RT_RNaseH_2"/>
</dbReference>
<dbReference type="SUPFAM" id="SSF56672">
    <property type="entry name" value="DNA/RNA polymerases"/>
    <property type="match status" value="1"/>
</dbReference>
<protein>
    <recommendedName>
        <fullName evidence="1">RNA-directed DNA polymerase</fullName>
        <ecNumber evidence="1">2.7.7.49</ecNumber>
    </recommendedName>
</protein>
<dbReference type="Gene3D" id="3.30.70.270">
    <property type="match status" value="2"/>
</dbReference>
<gene>
    <name evidence="6" type="primary">LOC125778460</name>
</gene>
<accession>A0ABM3JSK7</accession>
<dbReference type="PROSITE" id="PS50878">
    <property type="entry name" value="RT_POL"/>
    <property type="match status" value="1"/>
</dbReference>
<dbReference type="CDD" id="cd01647">
    <property type="entry name" value="RT_LTR"/>
    <property type="match status" value="1"/>
</dbReference>
<dbReference type="EC" id="2.7.7.49" evidence="1"/>
<feature type="domain" description="Reverse transcriptase" evidence="3">
    <location>
        <begin position="37"/>
        <end position="214"/>
    </location>
</feature>
<dbReference type="Gene3D" id="3.10.10.10">
    <property type="entry name" value="HIV Type 1 Reverse Transcriptase, subunit A, domain 1"/>
    <property type="match status" value="1"/>
</dbReference>
<dbReference type="Pfam" id="PF00078">
    <property type="entry name" value="RVT_1"/>
    <property type="match status" value="1"/>
</dbReference>
<evidence type="ECO:0000256" key="2">
    <source>
        <dbReference type="ARBA" id="ARBA00023268"/>
    </source>
</evidence>
<dbReference type="Proteomes" id="UP001652620">
    <property type="component" value="Chromosome 4"/>
</dbReference>
<evidence type="ECO:0000259" key="4">
    <source>
        <dbReference type="PROSITE" id="PS50994"/>
    </source>
</evidence>
<dbReference type="InterPro" id="IPR043502">
    <property type="entry name" value="DNA/RNA_pol_sf"/>
</dbReference>
<organism evidence="5 6">
    <name type="scientific">Bactrocera dorsalis</name>
    <name type="common">Oriental fruit fly</name>
    <name type="synonym">Dacus dorsalis</name>
    <dbReference type="NCBI Taxonomy" id="27457"/>
    <lineage>
        <taxon>Eukaryota</taxon>
        <taxon>Metazoa</taxon>
        <taxon>Ecdysozoa</taxon>
        <taxon>Arthropoda</taxon>
        <taxon>Hexapoda</taxon>
        <taxon>Insecta</taxon>
        <taxon>Pterygota</taxon>
        <taxon>Neoptera</taxon>
        <taxon>Endopterygota</taxon>
        <taxon>Diptera</taxon>
        <taxon>Brachycera</taxon>
        <taxon>Muscomorpha</taxon>
        <taxon>Tephritoidea</taxon>
        <taxon>Tephritidae</taxon>
        <taxon>Bactrocera</taxon>
        <taxon>Bactrocera</taxon>
    </lineage>
</organism>
<dbReference type="Pfam" id="PF17919">
    <property type="entry name" value="RT_RNaseH_2"/>
    <property type="match status" value="1"/>
</dbReference>
<dbReference type="InterPro" id="IPR043128">
    <property type="entry name" value="Rev_trsase/Diguanyl_cyclase"/>
</dbReference>
<dbReference type="Pfam" id="PF17921">
    <property type="entry name" value="Integrase_H2C2"/>
    <property type="match status" value="1"/>
</dbReference>
<name>A0ABM3JSK7_BACDO</name>
<dbReference type="Pfam" id="PF00665">
    <property type="entry name" value="rve"/>
    <property type="match status" value="1"/>
</dbReference>